<reference evidence="2" key="1">
    <citation type="submission" date="2018-11" db="EMBL/GenBank/DDBJ databases">
        <authorList>
            <consortium name="Pathogen Informatics"/>
        </authorList>
    </citation>
    <scope>NUCLEOTIDE SEQUENCE</scope>
</reference>
<protein>
    <submittedName>
        <fullName evidence="2">Uncharacterized protein</fullName>
    </submittedName>
</protein>
<evidence type="ECO:0000313" key="3">
    <source>
        <dbReference type="Proteomes" id="UP000784294"/>
    </source>
</evidence>
<dbReference type="EMBL" id="CAAALY010025570">
    <property type="protein sequence ID" value="VEL15709.1"/>
    <property type="molecule type" value="Genomic_DNA"/>
</dbReference>
<organism evidence="2 3">
    <name type="scientific">Protopolystoma xenopodis</name>
    <dbReference type="NCBI Taxonomy" id="117903"/>
    <lineage>
        <taxon>Eukaryota</taxon>
        <taxon>Metazoa</taxon>
        <taxon>Spiralia</taxon>
        <taxon>Lophotrochozoa</taxon>
        <taxon>Platyhelminthes</taxon>
        <taxon>Monogenea</taxon>
        <taxon>Polyopisthocotylea</taxon>
        <taxon>Polystomatidea</taxon>
        <taxon>Polystomatidae</taxon>
        <taxon>Protopolystoma</taxon>
    </lineage>
</organism>
<feature type="region of interest" description="Disordered" evidence="1">
    <location>
        <begin position="287"/>
        <end position="308"/>
    </location>
</feature>
<sequence>MKYSPDSPRLSALSPTTKPILGQSLQPNYVFHRQYLPAIVGTEAQPFYQQVNRPAKIPYLEKESKMEVTGRTIGLAGRNKIKWKPLRSQISKDHSHSLSSANSHLLPLLRYNPEYYIVDLKTNASFTKLYTSTNMVPFFGRSETPLQPDHDLRRRGSADSDAYLFSESLKLKDPPRIFSDVEPYSLHSKALGSTGSGTLTKLSRQLRKLNRSLGWSLEGGIFRPKIALMEAKNEKNQINRGLLRVGGSDALEDYYIDTFLSSVTSQNLVAGDSKIIGSQFSKSRTDARGDWSVARDPRSSSAGKERQIGPVCGLDPDFCLDPQSVGAFAWSLEDVTKWPVSVRPISQISQLN</sequence>
<comment type="caution">
    <text evidence="2">The sequence shown here is derived from an EMBL/GenBank/DDBJ whole genome shotgun (WGS) entry which is preliminary data.</text>
</comment>
<gene>
    <name evidence="2" type="ORF">PXEA_LOCUS9149</name>
</gene>
<name>A0A3S4ZZD3_9PLAT</name>
<feature type="compositionally biased region" description="Basic and acidic residues" evidence="1">
    <location>
        <begin position="287"/>
        <end position="307"/>
    </location>
</feature>
<evidence type="ECO:0000313" key="2">
    <source>
        <dbReference type="EMBL" id="VEL15709.1"/>
    </source>
</evidence>
<accession>A0A3S4ZZD3</accession>
<evidence type="ECO:0000256" key="1">
    <source>
        <dbReference type="SAM" id="MobiDB-lite"/>
    </source>
</evidence>
<proteinExistence type="predicted"/>
<dbReference type="Proteomes" id="UP000784294">
    <property type="component" value="Unassembled WGS sequence"/>
</dbReference>
<keyword evidence="3" id="KW-1185">Reference proteome</keyword>
<dbReference type="AlphaFoldDB" id="A0A3S4ZZD3"/>